<protein>
    <submittedName>
        <fullName evidence="2">Uncharacterized protein</fullName>
    </submittedName>
</protein>
<accession>A0A9D1NFE1</accession>
<keyword evidence="1" id="KW-0175">Coiled coil</keyword>
<sequence length="336" mass="38197">MFTKRTIILNSVENNLNKAVVSLEKNGNEIKGSVRLYNFKTEPNGVLTLGILSDGEVYKAGLTRVGNNQYEFLSAVNKPIGEFTCALVNSYNGEIKPLLLGSSNGASSQSAETRLASSLGVLQKKSMDAVKKILDENKIELEDDAEEIIDEEMKKSCDENCFLCPYKKAFYNDEQKEVKEKLKENEVEMTEKPKNNEVFSQKVLENEENFENKEIIEPKKEEKKISFYDEIKEQLGLLFSKYEDATDLEDIIPNSKFVKIDYDENGQFYVVGLIYEDDEIKYICYGVPGVWAEDCPKELNGLSQWLPLNEDDPEGRGYWLSYQDAGNGENIKIEVV</sequence>
<gene>
    <name evidence="2" type="ORF">IAA62_03225</name>
</gene>
<feature type="coiled-coil region" evidence="1">
    <location>
        <begin position="131"/>
        <end position="192"/>
    </location>
</feature>
<evidence type="ECO:0000313" key="2">
    <source>
        <dbReference type="EMBL" id="HIV01546.1"/>
    </source>
</evidence>
<name>A0A9D1NFE1_9FIRM</name>
<comment type="caution">
    <text evidence="2">The sequence shown here is derived from an EMBL/GenBank/DDBJ whole genome shotgun (WGS) entry which is preliminary data.</text>
</comment>
<organism evidence="2 3">
    <name type="scientific">Candidatus Caccopulliclostridium gallistercoris</name>
    <dbReference type="NCBI Taxonomy" id="2840719"/>
    <lineage>
        <taxon>Bacteria</taxon>
        <taxon>Bacillati</taxon>
        <taxon>Bacillota</taxon>
        <taxon>Clostridia</taxon>
        <taxon>Candidatus Caccopulliclostridium</taxon>
    </lineage>
</organism>
<dbReference type="EMBL" id="DVOJ01000012">
    <property type="protein sequence ID" value="HIV01546.1"/>
    <property type="molecule type" value="Genomic_DNA"/>
</dbReference>
<proteinExistence type="predicted"/>
<dbReference type="AlphaFoldDB" id="A0A9D1NFE1"/>
<evidence type="ECO:0000256" key="1">
    <source>
        <dbReference type="SAM" id="Coils"/>
    </source>
</evidence>
<dbReference type="Proteomes" id="UP000886861">
    <property type="component" value="Unassembled WGS sequence"/>
</dbReference>
<evidence type="ECO:0000313" key="3">
    <source>
        <dbReference type="Proteomes" id="UP000886861"/>
    </source>
</evidence>
<reference evidence="2" key="1">
    <citation type="submission" date="2020-10" db="EMBL/GenBank/DDBJ databases">
        <authorList>
            <person name="Gilroy R."/>
        </authorList>
    </citation>
    <scope>NUCLEOTIDE SEQUENCE</scope>
    <source>
        <strain evidence="2">CHK186-9395</strain>
    </source>
</reference>
<reference evidence="2" key="2">
    <citation type="journal article" date="2021" name="PeerJ">
        <title>Extensive microbial diversity within the chicken gut microbiome revealed by metagenomics and culture.</title>
        <authorList>
            <person name="Gilroy R."/>
            <person name="Ravi A."/>
            <person name="Getino M."/>
            <person name="Pursley I."/>
            <person name="Horton D.L."/>
            <person name="Alikhan N.F."/>
            <person name="Baker D."/>
            <person name="Gharbi K."/>
            <person name="Hall N."/>
            <person name="Watson M."/>
            <person name="Adriaenssens E.M."/>
            <person name="Foster-Nyarko E."/>
            <person name="Jarju S."/>
            <person name="Secka A."/>
            <person name="Antonio M."/>
            <person name="Oren A."/>
            <person name="Chaudhuri R.R."/>
            <person name="La Ragione R."/>
            <person name="Hildebrand F."/>
            <person name="Pallen M.J."/>
        </authorList>
    </citation>
    <scope>NUCLEOTIDE SEQUENCE</scope>
    <source>
        <strain evidence="2">CHK186-9395</strain>
    </source>
</reference>